<accession>A0AAV4WW33</accession>
<organism evidence="1 2">
    <name type="scientific">Caerostris darwini</name>
    <dbReference type="NCBI Taxonomy" id="1538125"/>
    <lineage>
        <taxon>Eukaryota</taxon>
        <taxon>Metazoa</taxon>
        <taxon>Ecdysozoa</taxon>
        <taxon>Arthropoda</taxon>
        <taxon>Chelicerata</taxon>
        <taxon>Arachnida</taxon>
        <taxon>Araneae</taxon>
        <taxon>Araneomorphae</taxon>
        <taxon>Entelegynae</taxon>
        <taxon>Araneoidea</taxon>
        <taxon>Araneidae</taxon>
        <taxon>Caerostris</taxon>
    </lineage>
</organism>
<sequence>MNPSTYQTLQGNNGSKKNMIQLHLTLYRSSLLPESGQVFAWLNLQQVWRDLVSEGKKAVAVKYEECATDLNDKKNVACRPLKKDTEKKIAVQTKYVHKAFLDIAVSSL</sequence>
<gene>
    <name evidence="1" type="ORF">CDAR_458211</name>
</gene>
<name>A0AAV4WW33_9ARAC</name>
<dbReference type="AlphaFoldDB" id="A0AAV4WW33"/>
<proteinExistence type="predicted"/>
<protein>
    <submittedName>
        <fullName evidence="1">Uncharacterized protein</fullName>
    </submittedName>
</protein>
<comment type="caution">
    <text evidence="1">The sequence shown here is derived from an EMBL/GenBank/DDBJ whole genome shotgun (WGS) entry which is preliminary data.</text>
</comment>
<dbReference type="Proteomes" id="UP001054837">
    <property type="component" value="Unassembled WGS sequence"/>
</dbReference>
<dbReference type="EMBL" id="BPLQ01015222">
    <property type="protein sequence ID" value="GIY86548.1"/>
    <property type="molecule type" value="Genomic_DNA"/>
</dbReference>
<keyword evidence="2" id="KW-1185">Reference proteome</keyword>
<evidence type="ECO:0000313" key="2">
    <source>
        <dbReference type="Proteomes" id="UP001054837"/>
    </source>
</evidence>
<evidence type="ECO:0000313" key="1">
    <source>
        <dbReference type="EMBL" id="GIY86548.1"/>
    </source>
</evidence>
<reference evidence="1 2" key="1">
    <citation type="submission" date="2021-06" db="EMBL/GenBank/DDBJ databases">
        <title>Caerostris darwini draft genome.</title>
        <authorList>
            <person name="Kono N."/>
            <person name="Arakawa K."/>
        </authorList>
    </citation>
    <scope>NUCLEOTIDE SEQUENCE [LARGE SCALE GENOMIC DNA]</scope>
</reference>